<dbReference type="Pfam" id="PF19661">
    <property type="entry name" value="DUF6164"/>
    <property type="match status" value="1"/>
</dbReference>
<evidence type="ECO:0000313" key="2">
    <source>
        <dbReference type="EMBL" id="KFN51992.1"/>
    </source>
</evidence>
<dbReference type="STRING" id="1384054.N790_13160"/>
<evidence type="ECO:0000256" key="1">
    <source>
        <dbReference type="SAM" id="Phobius"/>
    </source>
</evidence>
<keyword evidence="1" id="KW-0472">Membrane</keyword>
<dbReference type="Proteomes" id="UP000029392">
    <property type="component" value="Unassembled WGS sequence"/>
</dbReference>
<dbReference type="PATRIC" id="fig|1384054.3.peg.350"/>
<dbReference type="EMBL" id="AVCH01000014">
    <property type="protein sequence ID" value="KFN51992.1"/>
    <property type="molecule type" value="Genomic_DNA"/>
</dbReference>
<comment type="caution">
    <text evidence="2">The sequence shown here is derived from an EMBL/GenBank/DDBJ whole genome shotgun (WGS) entry which is preliminary data.</text>
</comment>
<dbReference type="InterPro" id="IPR046162">
    <property type="entry name" value="DUF6164"/>
</dbReference>
<organism evidence="2 3">
    <name type="scientific">Arenimonas malthae CC-JY-1</name>
    <dbReference type="NCBI Taxonomy" id="1384054"/>
    <lineage>
        <taxon>Bacteria</taxon>
        <taxon>Pseudomonadati</taxon>
        <taxon>Pseudomonadota</taxon>
        <taxon>Gammaproteobacteria</taxon>
        <taxon>Lysobacterales</taxon>
        <taxon>Lysobacteraceae</taxon>
        <taxon>Arenimonas</taxon>
    </lineage>
</organism>
<gene>
    <name evidence="2" type="ORF">N790_13160</name>
</gene>
<dbReference type="AlphaFoldDB" id="A0A091BKG4"/>
<evidence type="ECO:0000313" key="3">
    <source>
        <dbReference type="Proteomes" id="UP000029392"/>
    </source>
</evidence>
<keyword evidence="1" id="KW-1133">Transmembrane helix</keyword>
<sequence length="118" mass="13182">MLLNLRDVPEDEADDVRALLGERRIEFYETRPSLWGVSAGGIWLVQDEDAGIARRHLADYQLARAERFRAERALAEAEGRAPGAWAAFREHPVRALATVLGIVLMLAVATLPFLLFGR</sequence>
<dbReference type="eggNOG" id="ENOG50332TA">
    <property type="taxonomic scope" value="Bacteria"/>
</dbReference>
<keyword evidence="3" id="KW-1185">Reference proteome</keyword>
<reference evidence="2 3" key="1">
    <citation type="submission" date="2013-09" db="EMBL/GenBank/DDBJ databases">
        <title>Genome sequencing of Arenimonas malthae.</title>
        <authorList>
            <person name="Chen F."/>
            <person name="Wang G."/>
        </authorList>
    </citation>
    <scope>NUCLEOTIDE SEQUENCE [LARGE SCALE GENOMIC DNA]</scope>
    <source>
        <strain evidence="2 3">CC-JY-1</strain>
    </source>
</reference>
<feature type="transmembrane region" description="Helical" evidence="1">
    <location>
        <begin position="95"/>
        <end position="116"/>
    </location>
</feature>
<accession>A0A091BKG4</accession>
<evidence type="ECO:0008006" key="4">
    <source>
        <dbReference type="Google" id="ProtNLM"/>
    </source>
</evidence>
<protein>
    <recommendedName>
        <fullName evidence="4">DUF2007 domain-containing protein</fullName>
    </recommendedName>
</protein>
<name>A0A091BKG4_9GAMM</name>
<proteinExistence type="predicted"/>
<keyword evidence="1" id="KW-0812">Transmembrane</keyword>